<organism evidence="1">
    <name type="scientific">candidate division WWE3 bacterium</name>
    <dbReference type="NCBI Taxonomy" id="2053526"/>
    <lineage>
        <taxon>Bacteria</taxon>
        <taxon>Katanobacteria</taxon>
    </lineage>
</organism>
<protein>
    <submittedName>
        <fullName evidence="1">Uncharacterized protein</fullName>
    </submittedName>
</protein>
<dbReference type="Proteomes" id="UP000885744">
    <property type="component" value="Unassembled WGS sequence"/>
</dbReference>
<reference evidence="1" key="1">
    <citation type="journal article" date="2020" name="mSystems">
        <title>Genome- and Community-Level Interaction Insights into Carbon Utilization and Element Cycling Functions of Hydrothermarchaeota in Hydrothermal Sediment.</title>
        <authorList>
            <person name="Zhou Z."/>
            <person name="Liu Y."/>
            <person name="Xu W."/>
            <person name="Pan J."/>
            <person name="Luo Z.H."/>
            <person name="Li M."/>
        </authorList>
    </citation>
    <scope>NUCLEOTIDE SEQUENCE [LARGE SCALE GENOMIC DNA]</scope>
    <source>
        <strain evidence="1">HyVt-365</strain>
    </source>
</reference>
<proteinExistence type="predicted"/>
<sequence length="99" mass="10874">MASEEALRLKAQWMEMPEEFFETMTFGELMPGQPFIGLPLPGDNDGHGGLRVGCRVFSKTHQRVEALAGLSHDIPTGKAVNNLGITSYFPDSMPIILLI</sequence>
<name>A0A7C1T7L1_UNCKA</name>
<dbReference type="AlphaFoldDB" id="A0A7C1T7L1"/>
<dbReference type="EMBL" id="DRHH01000034">
    <property type="protein sequence ID" value="HEB13942.1"/>
    <property type="molecule type" value="Genomic_DNA"/>
</dbReference>
<gene>
    <name evidence="1" type="ORF">ENI09_00830</name>
</gene>
<comment type="caution">
    <text evidence="1">The sequence shown here is derived from an EMBL/GenBank/DDBJ whole genome shotgun (WGS) entry which is preliminary data.</text>
</comment>
<accession>A0A7C1T7L1</accession>
<evidence type="ECO:0000313" key="1">
    <source>
        <dbReference type="EMBL" id="HEB13942.1"/>
    </source>
</evidence>